<proteinExistence type="predicted"/>
<name>A0A4Y2L5V3_ARAVE</name>
<dbReference type="EMBL" id="BGPR01005330">
    <property type="protein sequence ID" value="GBN09203.1"/>
    <property type="molecule type" value="Genomic_DNA"/>
</dbReference>
<accession>A0A4Y2L5V3</accession>
<gene>
    <name evidence="1" type="ORF">AVEN_232014_1</name>
</gene>
<organism evidence="1 2">
    <name type="scientific">Araneus ventricosus</name>
    <name type="common">Orbweaver spider</name>
    <name type="synonym">Epeira ventricosa</name>
    <dbReference type="NCBI Taxonomy" id="182803"/>
    <lineage>
        <taxon>Eukaryota</taxon>
        <taxon>Metazoa</taxon>
        <taxon>Ecdysozoa</taxon>
        <taxon>Arthropoda</taxon>
        <taxon>Chelicerata</taxon>
        <taxon>Arachnida</taxon>
        <taxon>Araneae</taxon>
        <taxon>Araneomorphae</taxon>
        <taxon>Entelegynae</taxon>
        <taxon>Araneoidea</taxon>
        <taxon>Araneidae</taxon>
        <taxon>Araneus</taxon>
    </lineage>
</organism>
<dbReference type="OrthoDB" id="6626714at2759"/>
<sequence>MFVILEKKIKKQKLRGDFKELTELCIMFLGGDTEKKFKIHPPGAMHQARWMARAIYSFLFSSQVPLSVKHEKALRDISLFIASVYVIPWLNCSAAVKAPKQDLCFLKSLKS</sequence>
<keyword evidence="2" id="KW-1185">Reference proteome</keyword>
<protein>
    <submittedName>
        <fullName evidence="1">Uncharacterized protein</fullName>
    </submittedName>
</protein>
<reference evidence="1 2" key="1">
    <citation type="journal article" date="2019" name="Sci. Rep.">
        <title>Orb-weaving spider Araneus ventricosus genome elucidates the spidroin gene catalogue.</title>
        <authorList>
            <person name="Kono N."/>
            <person name="Nakamura H."/>
            <person name="Ohtoshi R."/>
            <person name="Moran D.A.P."/>
            <person name="Shinohara A."/>
            <person name="Yoshida Y."/>
            <person name="Fujiwara M."/>
            <person name="Mori M."/>
            <person name="Tomita M."/>
            <person name="Arakawa K."/>
        </authorList>
    </citation>
    <scope>NUCLEOTIDE SEQUENCE [LARGE SCALE GENOMIC DNA]</scope>
</reference>
<evidence type="ECO:0000313" key="2">
    <source>
        <dbReference type="Proteomes" id="UP000499080"/>
    </source>
</evidence>
<dbReference type="Proteomes" id="UP000499080">
    <property type="component" value="Unassembled WGS sequence"/>
</dbReference>
<dbReference type="AlphaFoldDB" id="A0A4Y2L5V3"/>
<comment type="caution">
    <text evidence="1">The sequence shown here is derived from an EMBL/GenBank/DDBJ whole genome shotgun (WGS) entry which is preliminary data.</text>
</comment>
<evidence type="ECO:0000313" key="1">
    <source>
        <dbReference type="EMBL" id="GBN09203.1"/>
    </source>
</evidence>